<reference evidence="2" key="1">
    <citation type="submission" date="2021-03" db="EMBL/GenBank/DDBJ databases">
        <title>The complete genome sequence of Acetobacter sp. TBRC 12339.</title>
        <authorList>
            <person name="Charoenyingcharoen P."/>
            <person name="Yukphan P."/>
        </authorList>
    </citation>
    <scope>NUCLEOTIDE SEQUENCE</scope>
    <source>
        <strain evidence="2">TBRC 12339</strain>
    </source>
</reference>
<keyword evidence="3" id="KW-1185">Reference proteome</keyword>
<accession>A0A939HJW8</accession>
<proteinExistence type="predicted"/>
<gene>
    <name evidence="2" type="ORF">J2D77_06480</name>
</gene>
<dbReference type="Gene3D" id="3.40.47.10">
    <property type="match status" value="1"/>
</dbReference>
<dbReference type="GO" id="GO:0016746">
    <property type="term" value="F:acyltransferase activity"/>
    <property type="evidence" value="ECO:0007669"/>
    <property type="project" value="InterPro"/>
</dbReference>
<evidence type="ECO:0000259" key="1">
    <source>
        <dbReference type="Pfam" id="PF13723"/>
    </source>
</evidence>
<dbReference type="InterPro" id="IPR016039">
    <property type="entry name" value="Thiolase-like"/>
</dbReference>
<dbReference type="InterPro" id="IPR014030">
    <property type="entry name" value="Ketoacyl_synth_N"/>
</dbReference>
<dbReference type="EMBL" id="JAFVMH010000002">
    <property type="protein sequence ID" value="MBO1324797.1"/>
    <property type="molecule type" value="Genomic_DNA"/>
</dbReference>
<evidence type="ECO:0000313" key="3">
    <source>
        <dbReference type="Proteomes" id="UP000664073"/>
    </source>
</evidence>
<sequence length="269" mass="27723">MRVVVRSASVWGPGLPGWARSVAVLRDPSLWDGTVVAAPSATALPPNERRRAGPVTRLALAVAQEACALARVEPSEIAALFSSANGDGGVIDAILNALCTPGADVSPTQFHNSVHNAPAGYWTISHGSIAPATAVSGFDWSFGQGLLKAAAEAVAEAHPVLFVAYDLPIPGPIGMVRVTQEAFACAFVLDPDPEAPGLATLSMTYDATTSEGDAPDSAAFRQLARGNPAACGLNLLSALARRDEGCIRVACFNGQLKIEVSPCLTAPQS</sequence>
<organism evidence="2 3">
    <name type="scientific">Acetobacter garciniae</name>
    <dbReference type="NCBI Taxonomy" id="2817435"/>
    <lineage>
        <taxon>Bacteria</taxon>
        <taxon>Pseudomonadati</taxon>
        <taxon>Pseudomonadota</taxon>
        <taxon>Alphaproteobacteria</taxon>
        <taxon>Acetobacterales</taxon>
        <taxon>Acetobacteraceae</taxon>
        <taxon>Acetobacter</taxon>
    </lineage>
</organism>
<dbReference type="Proteomes" id="UP000664073">
    <property type="component" value="Unassembled WGS sequence"/>
</dbReference>
<dbReference type="AlphaFoldDB" id="A0A939HJW8"/>
<dbReference type="RefSeq" id="WP_207845444.1">
    <property type="nucleotide sequence ID" value="NZ_JAFVMH010000002.1"/>
</dbReference>
<evidence type="ECO:0000313" key="2">
    <source>
        <dbReference type="EMBL" id="MBO1324797.1"/>
    </source>
</evidence>
<dbReference type="Pfam" id="PF13723">
    <property type="entry name" value="Ketoacyl-synt_2"/>
    <property type="match status" value="1"/>
</dbReference>
<name>A0A939HJW8_9PROT</name>
<feature type="domain" description="Beta-ketoacyl synthase-like N-terminal" evidence="1">
    <location>
        <begin position="37"/>
        <end position="207"/>
    </location>
</feature>
<dbReference type="SUPFAM" id="SSF53901">
    <property type="entry name" value="Thiolase-like"/>
    <property type="match status" value="1"/>
</dbReference>
<comment type="caution">
    <text evidence="2">The sequence shown here is derived from an EMBL/GenBank/DDBJ whole genome shotgun (WGS) entry which is preliminary data.</text>
</comment>
<protein>
    <submittedName>
        <fullName evidence="2">Beta-ketoacyl synthase chain length factor</fullName>
    </submittedName>
</protein>